<keyword evidence="2" id="KW-0255">Endonuclease</keyword>
<dbReference type="EMBL" id="FNHI01000036">
    <property type="protein sequence ID" value="SDN73566.1"/>
    <property type="molecule type" value="Genomic_DNA"/>
</dbReference>
<dbReference type="STRING" id="1196353.SAMN05444921_13626"/>
<dbReference type="GO" id="GO:0009307">
    <property type="term" value="P:DNA restriction-modification system"/>
    <property type="evidence" value="ECO:0007669"/>
    <property type="project" value="InterPro"/>
</dbReference>
<dbReference type="InterPro" id="IPR011335">
    <property type="entry name" value="Restrct_endonuc-II-like"/>
</dbReference>
<organism evidence="2 3">
    <name type="scientific">Streptomyces wuyuanensis</name>
    <dbReference type="NCBI Taxonomy" id="1196353"/>
    <lineage>
        <taxon>Bacteria</taxon>
        <taxon>Bacillati</taxon>
        <taxon>Actinomycetota</taxon>
        <taxon>Actinomycetes</taxon>
        <taxon>Kitasatosporales</taxon>
        <taxon>Streptomycetaceae</taxon>
        <taxon>Streptomyces</taxon>
    </lineage>
</organism>
<dbReference type="Pfam" id="PF04471">
    <property type="entry name" value="Mrr_cat"/>
    <property type="match status" value="1"/>
</dbReference>
<gene>
    <name evidence="2" type="ORF">SAMN05444921_13626</name>
</gene>
<evidence type="ECO:0000259" key="1">
    <source>
        <dbReference type="Pfam" id="PF04471"/>
    </source>
</evidence>
<dbReference type="InterPro" id="IPR007560">
    <property type="entry name" value="Restrct_endonuc_IV_Mrr"/>
</dbReference>
<dbReference type="GO" id="GO:0003677">
    <property type="term" value="F:DNA binding"/>
    <property type="evidence" value="ECO:0007669"/>
    <property type="project" value="InterPro"/>
</dbReference>
<accession>A0A1H0DU44</accession>
<name>A0A1H0DU44_9ACTN</name>
<keyword evidence="2" id="KW-0378">Hydrolase</keyword>
<feature type="domain" description="Restriction endonuclease type IV Mrr" evidence="1">
    <location>
        <begin position="37"/>
        <end position="142"/>
    </location>
</feature>
<dbReference type="SUPFAM" id="SSF52980">
    <property type="entry name" value="Restriction endonuclease-like"/>
    <property type="match status" value="1"/>
</dbReference>
<keyword evidence="2" id="KW-0540">Nuclease</keyword>
<dbReference type="GO" id="GO:0004519">
    <property type="term" value="F:endonuclease activity"/>
    <property type="evidence" value="ECO:0007669"/>
    <property type="project" value="UniProtKB-KW"/>
</dbReference>
<dbReference type="Proteomes" id="UP000199063">
    <property type="component" value="Unassembled WGS sequence"/>
</dbReference>
<dbReference type="RefSeq" id="WP_167746183.1">
    <property type="nucleotide sequence ID" value="NZ_FNHI01000036.1"/>
</dbReference>
<keyword evidence="3" id="KW-1185">Reference proteome</keyword>
<dbReference type="AlphaFoldDB" id="A0A1H0DU44"/>
<sequence>MTDIPIELQDDVSLAPGSSLADLFSRLSAADNPHARGKDFEKLLLRALELAHFVVELDPRMAQPRQTDLSARYGERRYLLECKWQKAKADIDVLGAVYDRLERVSSSVVGVIISVSGFTKACLDDVVQRRRRPVLLLDHADVLGALRDPASLPGLLQSKQDALITHGRVHLGAQRPPVPSRPSRELPKGDLVVRSDRGDVPYVSLPGGFASAVFATSLTDVDWSFGRGRGVCLDMPIRAYSTEDLIRLVHGMDELGLSSPRPTWTLQQNDTSWFGIGARALVQALDDASARTAALDDPHHSEQLVYCDTALDGVYTLTASISAPPQLSHTDADGDDDGAGLPAGVRHLLHCQLSFQLPGTPLDTTALQHLRDRFGVTGNAYFRHLDTAAVRITWLDRQPVDPMATIIERDPYTGKEFVVGLVVRDHYSVNGDHAVLEGWPLELQGSGFLVCSLSHHHLVSEPPERYWLEAVHTAHTSDLAVTTIRADW</sequence>
<evidence type="ECO:0000313" key="2">
    <source>
        <dbReference type="EMBL" id="SDN73566.1"/>
    </source>
</evidence>
<reference evidence="3" key="1">
    <citation type="submission" date="2016-10" db="EMBL/GenBank/DDBJ databases">
        <authorList>
            <person name="Varghese N."/>
            <person name="Submissions S."/>
        </authorList>
    </citation>
    <scope>NUCLEOTIDE SEQUENCE [LARGE SCALE GENOMIC DNA]</scope>
    <source>
        <strain evidence="3">CGMCC 4.7042</strain>
    </source>
</reference>
<dbReference type="GeneID" id="40834244"/>
<protein>
    <submittedName>
        <fullName evidence="2">Restriction endonuclease</fullName>
    </submittedName>
</protein>
<evidence type="ECO:0000313" key="3">
    <source>
        <dbReference type="Proteomes" id="UP000199063"/>
    </source>
</evidence>
<proteinExistence type="predicted"/>